<accession>A0A2P2KK67</accession>
<feature type="region of interest" description="Disordered" evidence="1">
    <location>
        <begin position="46"/>
        <end position="70"/>
    </location>
</feature>
<sequence>MMSCSTSSGMNSNNLYKILIENQKTHIDNLKIQNIYPIIAHTTKSTVFSDPKTSKSPEREGGGAKFLLTD</sequence>
<protein>
    <submittedName>
        <fullName evidence="2">Uncharacterized protein</fullName>
    </submittedName>
</protein>
<reference evidence="2" key="1">
    <citation type="submission" date="2018-02" db="EMBL/GenBank/DDBJ databases">
        <title>Rhizophora mucronata_Transcriptome.</title>
        <authorList>
            <person name="Meera S.P."/>
            <person name="Sreeshan A."/>
            <person name="Augustine A."/>
        </authorList>
    </citation>
    <scope>NUCLEOTIDE SEQUENCE</scope>
    <source>
        <tissue evidence="2">Leaf</tissue>
    </source>
</reference>
<evidence type="ECO:0000313" key="2">
    <source>
        <dbReference type="EMBL" id="MBX06112.1"/>
    </source>
</evidence>
<dbReference type="EMBL" id="GGEC01025628">
    <property type="protein sequence ID" value="MBX06112.1"/>
    <property type="molecule type" value="Transcribed_RNA"/>
</dbReference>
<feature type="compositionally biased region" description="Basic and acidic residues" evidence="1">
    <location>
        <begin position="52"/>
        <end position="62"/>
    </location>
</feature>
<name>A0A2P2KK67_RHIMU</name>
<dbReference type="AlphaFoldDB" id="A0A2P2KK67"/>
<proteinExistence type="predicted"/>
<organism evidence="2">
    <name type="scientific">Rhizophora mucronata</name>
    <name type="common">Asiatic mangrove</name>
    <dbReference type="NCBI Taxonomy" id="61149"/>
    <lineage>
        <taxon>Eukaryota</taxon>
        <taxon>Viridiplantae</taxon>
        <taxon>Streptophyta</taxon>
        <taxon>Embryophyta</taxon>
        <taxon>Tracheophyta</taxon>
        <taxon>Spermatophyta</taxon>
        <taxon>Magnoliopsida</taxon>
        <taxon>eudicotyledons</taxon>
        <taxon>Gunneridae</taxon>
        <taxon>Pentapetalae</taxon>
        <taxon>rosids</taxon>
        <taxon>fabids</taxon>
        <taxon>Malpighiales</taxon>
        <taxon>Rhizophoraceae</taxon>
        <taxon>Rhizophora</taxon>
    </lineage>
</organism>
<evidence type="ECO:0000256" key="1">
    <source>
        <dbReference type="SAM" id="MobiDB-lite"/>
    </source>
</evidence>